<evidence type="ECO:0000313" key="2">
    <source>
        <dbReference type="EMBL" id="CUM73846.1"/>
    </source>
</evidence>
<evidence type="ECO:0000313" key="3">
    <source>
        <dbReference type="EMBL" id="MCB6938082.1"/>
    </source>
</evidence>
<evidence type="ECO:0000256" key="1">
    <source>
        <dbReference type="SAM" id="Phobius"/>
    </source>
</evidence>
<keyword evidence="1" id="KW-1133">Transmembrane helix</keyword>
<name>A0A173R7V7_9FIRM</name>
<dbReference type="Proteomes" id="UP000283721">
    <property type="component" value="Unassembled WGS sequence"/>
</dbReference>
<dbReference type="Proteomes" id="UP001197684">
    <property type="component" value="Unassembled WGS sequence"/>
</dbReference>
<dbReference type="Proteomes" id="UP000095673">
    <property type="component" value="Unassembled WGS sequence"/>
</dbReference>
<dbReference type="OrthoDB" id="9814991at2"/>
<dbReference type="EMBL" id="CYXM01000001">
    <property type="protein sequence ID" value="CUM73846.1"/>
    <property type="molecule type" value="Genomic_DNA"/>
</dbReference>
<dbReference type="EMBL" id="QSES01000041">
    <property type="protein sequence ID" value="RGZ88249.1"/>
    <property type="molecule type" value="Genomic_DNA"/>
</dbReference>
<dbReference type="Pfam" id="PF04854">
    <property type="entry name" value="DUF624"/>
    <property type="match status" value="1"/>
</dbReference>
<feature type="transmembrane region" description="Helical" evidence="1">
    <location>
        <begin position="177"/>
        <end position="197"/>
    </location>
</feature>
<proteinExistence type="predicted"/>
<keyword evidence="1" id="KW-0472">Membrane</keyword>
<evidence type="ECO:0000313" key="4">
    <source>
        <dbReference type="EMBL" id="MSC58975.1"/>
    </source>
</evidence>
<gene>
    <name evidence="5" type="ORF">DW967_15485</name>
    <name evidence="2" type="ORF">ERS852580_00325</name>
    <name evidence="4" type="ORF">GKE07_01805</name>
    <name evidence="3" type="ORF">LIZ56_06600</name>
</gene>
<feature type="transmembrane region" description="Helical" evidence="1">
    <location>
        <begin position="20"/>
        <end position="45"/>
    </location>
</feature>
<reference evidence="4 8" key="3">
    <citation type="journal article" date="2019" name="Nat. Med.">
        <title>A library of human gut bacterial isolates paired with longitudinal multiomics data enables mechanistic microbiome research.</title>
        <authorList>
            <person name="Poyet M."/>
            <person name="Groussin M."/>
            <person name="Gibbons S.M."/>
            <person name="Avila-Pacheco J."/>
            <person name="Jiang X."/>
            <person name="Kearney S.M."/>
            <person name="Perrotta A.R."/>
            <person name="Berdy B."/>
            <person name="Zhao S."/>
            <person name="Lieberman T.D."/>
            <person name="Swanson P.K."/>
            <person name="Smith M."/>
            <person name="Roesemann S."/>
            <person name="Alexander J.E."/>
            <person name="Rich S.A."/>
            <person name="Livny J."/>
            <person name="Vlamakis H."/>
            <person name="Clish C."/>
            <person name="Bullock K."/>
            <person name="Deik A."/>
            <person name="Scott J."/>
            <person name="Pierce K.A."/>
            <person name="Xavier R.J."/>
            <person name="Alm E.J."/>
        </authorList>
    </citation>
    <scope>NUCLEOTIDE SEQUENCE [LARGE SCALE GENOMIC DNA]</scope>
    <source>
        <strain evidence="4 8">BIOML-A11</strain>
    </source>
</reference>
<evidence type="ECO:0000313" key="7">
    <source>
        <dbReference type="Proteomes" id="UP000283721"/>
    </source>
</evidence>
<reference evidence="2 6" key="1">
    <citation type="submission" date="2015-09" db="EMBL/GenBank/DDBJ databases">
        <authorList>
            <consortium name="Pathogen Informatics"/>
        </authorList>
    </citation>
    <scope>NUCLEOTIDE SEQUENCE [LARGE SCALE GENOMIC DNA]</scope>
    <source>
        <strain evidence="2 6">2789STDY5834968</strain>
    </source>
</reference>
<dbReference type="InterPro" id="IPR006938">
    <property type="entry name" value="DUF624"/>
</dbReference>
<protein>
    <submittedName>
        <fullName evidence="4">DUF624 domain-containing protein</fullName>
    </submittedName>
    <submittedName>
        <fullName evidence="2">Predicted integral membrane protein</fullName>
    </submittedName>
    <submittedName>
        <fullName evidence="3">YesL family protein</fullName>
    </submittedName>
</protein>
<dbReference type="EMBL" id="WKQP01000002">
    <property type="protein sequence ID" value="MSC58975.1"/>
    <property type="molecule type" value="Genomic_DNA"/>
</dbReference>
<organism evidence="2 6">
    <name type="scientific">Agathobacter rectalis</name>
    <dbReference type="NCBI Taxonomy" id="39491"/>
    <lineage>
        <taxon>Bacteria</taxon>
        <taxon>Bacillati</taxon>
        <taxon>Bacillota</taxon>
        <taxon>Clostridia</taxon>
        <taxon>Lachnospirales</taxon>
        <taxon>Lachnospiraceae</taxon>
        <taxon>Agathobacter</taxon>
    </lineage>
</organism>
<accession>A0A173R7V7</accession>
<sequence>MKLFSMDGKFLETFNKITDLVTLNILWLLCCIPIITIGASTSALYQVTLQIAENRDSYITKEFFKAFRENFRQATIVWLAVIVTGFVLLSDMFIISHFFTGSDMSVILGLIFMILILLFAGSMYFFPVIAYFRNSTKKIFSNSFRLAFSNLRTTFQLFLIGLIPALVMILFHERIIIGTFLLIVIVPALSVFCKSVLLSKLFKTIKVAN</sequence>
<reference evidence="5 7" key="2">
    <citation type="submission" date="2018-08" db="EMBL/GenBank/DDBJ databases">
        <title>A genome reference for cultivated species of the human gut microbiota.</title>
        <authorList>
            <person name="Zou Y."/>
            <person name="Xue W."/>
            <person name="Luo G."/>
        </authorList>
    </citation>
    <scope>NUCLEOTIDE SEQUENCE [LARGE SCALE GENOMIC DNA]</scope>
    <source>
        <strain evidence="5 7">AM47-6BH</strain>
    </source>
</reference>
<evidence type="ECO:0000313" key="6">
    <source>
        <dbReference type="Proteomes" id="UP000095673"/>
    </source>
</evidence>
<dbReference type="EMBL" id="JAJCJK010000007">
    <property type="protein sequence ID" value="MCB6938082.1"/>
    <property type="molecule type" value="Genomic_DNA"/>
</dbReference>
<dbReference type="Proteomes" id="UP000479563">
    <property type="component" value="Unassembled WGS sequence"/>
</dbReference>
<dbReference type="AlphaFoldDB" id="A0A173R7V7"/>
<feature type="transmembrane region" description="Helical" evidence="1">
    <location>
        <begin position="106"/>
        <end position="132"/>
    </location>
</feature>
<evidence type="ECO:0000313" key="5">
    <source>
        <dbReference type="EMBL" id="RGZ88249.1"/>
    </source>
</evidence>
<feature type="transmembrane region" description="Helical" evidence="1">
    <location>
        <begin position="153"/>
        <end position="171"/>
    </location>
</feature>
<evidence type="ECO:0000313" key="8">
    <source>
        <dbReference type="Proteomes" id="UP000479563"/>
    </source>
</evidence>
<dbReference type="RefSeq" id="WP_015568344.1">
    <property type="nucleotide sequence ID" value="NZ_CP143947.1"/>
</dbReference>
<keyword evidence="1" id="KW-0812">Transmembrane</keyword>
<reference evidence="3" key="4">
    <citation type="submission" date="2021-10" db="EMBL/GenBank/DDBJ databases">
        <title>Collection of gut derived symbiotic bacterial strains cultured from healthy donors.</title>
        <authorList>
            <person name="Lin H."/>
            <person name="Littmann E."/>
            <person name="Kohout C."/>
            <person name="Pamer E.G."/>
        </authorList>
    </citation>
    <scope>NUCLEOTIDE SEQUENCE</scope>
    <source>
        <strain evidence="3">DFI.9.42</strain>
    </source>
</reference>
<feature type="transmembrane region" description="Helical" evidence="1">
    <location>
        <begin position="76"/>
        <end position="100"/>
    </location>
</feature>